<dbReference type="EMBL" id="SNYN01000004">
    <property type="protein sequence ID" value="TDQ53459.1"/>
    <property type="molecule type" value="Genomic_DNA"/>
</dbReference>
<dbReference type="GO" id="GO:0009432">
    <property type="term" value="P:SOS response"/>
    <property type="evidence" value="ECO:0007669"/>
    <property type="project" value="TreeGrafter"/>
</dbReference>
<keyword evidence="4" id="KW-1185">Reference proteome</keyword>
<dbReference type="PANTHER" id="PTHR21621">
    <property type="entry name" value="RIBOSOMAL PROTEIN S6 MODIFICATION PROTEIN"/>
    <property type="match status" value="1"/>
</dbReference>
<sequence>MLTPNPEVLILTSGNDAHADAVCARLLDSGVPFSRRDTASLTDGGTISWSISGNPQNTGQVWNWLDPSGAELGFGSVRAVWYRRPGWPHLDRADPVPGGGADRPHDWGMLLAALWERLDAFWLPAPPHVLRRIAKPLQLLRARDLGLDIPDTLVSTDPDAVLAFYERHNGNVVSKRIGHLRPALSDDGFRYAEPFTRRDLRHAEAVRAAPVIFQEYVAKRLELRVTVVGEAVFTAAIHSQAANRTRYDWRHYDTASTPHRPHRLPDDVAARCVELVRSFGLAFGTLDLVLTPEGRHVFLEVNPNGQYLWIEHLTGLPISAAVAGLLGAEARAASRRAAGG</sequence>
<evidence type="ECO:0000313" key="3">
    <source>
        <dbReference type="EMBL" id="TDQ53459.1"/>
    </source>
</evidence>
<protein>
    <recommendedName>
        <fullName evidence="2">ATP-grasp domain-containing protein</fullName>
    </recommendedName>
</protein>
<dbReference type="AlphaFoldDB" id="A0A4V3D8X0"/>
<accession>A0A4V3D8X0</accession>
<dbReference type="GO" id="GO:0046872">
    <property type="term" value="F:metal ion binding"/>
    <property type="evidence" value="ECO:0007669"/>
    <property type="project" value="InterPro"/>
</dbReference>
<dbReference type="GO" id="GO:0018169">
    <property type="term" value="F:ribosomal S6-glutamic acid ligase activity"/>
    <property type="evidence" value="ECO:0007669"/>
    <property type="project" value="TreeGrafter"/>
</dbReference>
<organism evidence="3 4">
    <name type="scientific">Actinorugispora endophytica</name>
    <dbReference type="NCBI Taxonomy" id="1605990"/>
    <lineage>
        <taxon>Bacteria</taxon>
        <taxon>Bacillati</taxon>
        <taxon>Actinomycetota</taxon>
        <taxon>Actinomycetes</taxon>
        <taxon>Streptosporangiales</taxon>
        <taxon>Nocardiopsidaceae</taxon>
        <taxon>Actinorugispora</taxon>
    </lineage>
</organism>
<comment type="caution">
    <text evidence="3">The sequence shown here is derived from an EMBL/GenBank/DDBJ whole genome shotgun (WGS) entry which is preliminary data.</text>
</comment>
<keyword evidence="1" id="KW-0067">ATP-binding</keyword>
<dbReference type="Proteomes" id="UP000295281">
    <property type="component" value="Unassembled WGS sequence"/>
</dbReference>
<evidence type="ECO:0000313" key="4">
    <source>
        <dbReference type="Proteomes" id="UP000295281"/>
    </source>
</evidence>
<dbReference type="PROSITE" id="PS50975">
    <property type="entry name" value="ATP_GRASP"/>
    <property type="match status" value="1"/>
</dbReference>
<reference evidence="3 4" key="1">
    <citation type="submission" date="2019-03" db="EMBL/GenBank/DDBJ databases">
        <title>Genomic Encyclopedia of Type Strains, Phase IV (KMG-IV): sequencing the most valuable type-strain genomes for metagenomic binning, comparative biology and taxonomic classification.</title>
        <authorList>
            <person name="Goeker M."/>
        </authorList>
    </citation>
    <scope>NUCLEOTIDE SEQUENCE [LARGE SCALE GENOMIC DNA]</scope>
    <source>
        <strain evidence="3 4">DSM 46770</strain>
    </source>
</reference>
<name>A0A4V3D8X0_9ACTN</name>
<dbReference type="GO" id="GO:0005737">
    <property type="term" value="C:cytoplasm"/>
    <property type="evidence" value="ECO:0007669"/>
    <property type="project" value="TreeGrafter"/>
</dbReference>
<evidence type="ECO:0000256" key="1">
    <source>
        <dbReference type="PROSITE-ProRule" id="PRU00409"/>
    </source>
</evidence>
<dbReference type="SUPFAM" id="SSF56059">
    <property type="entry name" value="Glutathione synthetase ATP-binding domain-like"/>
    <property type="match status" value="1"/>
</dbReference>
<keyword evidence="1" id="KW-0547">Nucleotide-binding</keyword>
<dbReference type="PANTHER" id="PTHR21621:SF0">
    <property type="entry name" value="BETA-CITRYLGLUTAMATE SYNTHASE B-RELATED"/>
    <property type="match status" value="1"/>
</dbReference>
<dbReference type="Gene3D" id="3.30.470.20">
    <property type="entry name" value="ATP-grasp fold, B domain"/>
    <property type="match status" value="1"/>
</dbReference>
<dbReference type="GO" id="GO:0005524">
    <property type="term" value="F:ATP binding"/>
    <property type="evidence" value="ECO:0007669"/>
    <property type="project" value="UniProtKB-UniRule"/>
</dbReference>
<dbReference type="InterPro" id="IPR011761">
    <property type="entry name" value="ATP-grasp"/>
</dbReference>
<proteinExistence type="predicted"/>
<gene>
    <name evidence="3" type="ORF">EV190_104249</name>
</gene>
<evidence type="ECO:0000259" key="2">
    <source>
        <dbReference type="PROSITE" id="PS50975"/>
    </source>
</evidence>
<feature type="domain" description="ATP-grasp" evidence="2">
    <location>
        <begin position="139"/>
        <end position="327"/>
    </location>
</feature>